<accession>A0A7X1HZ62</accession>
<gene>
    <name evidence="3" type="ORF">H1R13_13030</name>
</gene>
<keyword evidence="4" id="KW-1185">Reference proteome</keyword>
<keyword evidence="2" id="KW-0812">Transmembrane</keyword>
<dbReference type="EMBL" id="JACMHY010000004">
    <property type="protein sequence ID" value="MBC2865879.1"/>
    <property type="molecule type" value="Genomic_DNA"/>
</dbReference>
<reference evidence="3 4" key="1">
    <citation type="submission" date="2020-08" db="EMBL/GenBank/DDBJ databases">
        <title>Whole-Genome Sequence of French Clinical Streptomyces mexicanus Strain Q0842.</title>
        <authorList>
            <person name="Boxberger M."/>
            <person name="La Scola B."/>
        </authorList>
    </citation>
    <scope>NUCLEOTIDE SEQUENCE [LARGE SCALE GENOMIC DNA]</scope>
    <source>
        <strain evidence="3 4">Marseille-Q0842</strain>
    </source>
</reference>
<keyword evidence="2" id="KW-1133">Transmembrane helix</keyword>
<sequence>MTTPPPPQGQNPYAQAPTAPLGQQPGQPGVAQQPYPPQQSYPPQQPYAPFPQQQGAPLPPPPAPAGKRMGKKAVRIVGAIVVAVIVALLKFGAGWFLTRDDAETTSVGSCMHNEGTMTKPDLNEVDCSSGEAQYTVVQKFDGSTDEDKCQSVADATISYVQYGGGHDVVLCLKETK</sequence>
<feature type="compositionally biased region" description="Pro residues" evidence="1">
    <location>
        <begin position="34"/>
        <end position="49"/>
    </location>
</feature>
<evidence type="ECO:0000313" key="4">
    <source>
        <dbReference type="Proteomes" id="UP000517694"/>
    </source>
</evidence>
<feature type="region of interest" description="Disordered" evidence="1">
    <location>
        <begin position="1"/>
        <end position="68"/>
    </location>
</feature>
<organism evidence="3 4">
    <name type="scientific">Streptomyces mexicanus</name>
    <dbReference type="NCBI Taxonomy" id="178566"/>
    <lineage>
        <taxon>Bacteria</taxon>
        <taxon>Bacillati</taxon>
        <taxon>Actinomycetota</taxon>
        <taxon>Actinomycetes</taxon>
        <taxon>Kitasatosporales</taxon>
        <taxon>Streptomycetaceae</taxon>
        <taxon>Streptomyces</taxon>
    </lineage>
</organism>
<dbReference type="Proteomes" id="UP000517694">
    <property type="component" value="Unassembled WGS sequence"/>
</dbReference>
<evidence type="ECO:0000256" key="2">
    <source>
        <dbReference type="SAM" id="Phobius"/>
    </source>
</evidence>
<protein>
    <submittedName>
        <fullName evidence="3">Uncharacterized protein</fullName>
    </submittedName>
</protein>
<feature type="compositionally biased region" description="Low complexity" evidence="1">
    <location>
        <begin position="14"/>
        <end position="33"/>
    </location>
</feature>
<dbReference type="RefSeq" id="WP_185947329.1">
    <property type="nucleotide sequence ID" value="NZ_JACMHY010000004.1"/>
</dbReference>
<feature type="transmembrane region" description="Helical" evidence="2">
    <location>
        <begin position="76"/>
        <end position="97"/>
    </location>
</feature>
<name>A0A7X1HZ62_9ACTN</name>
<comment type="caution">
    <text evidence="3">The sequence shown here is derived from an EMBL/GenBank/DDBJ whole genome shotgun (WGS) entry which is preliminary data.</text>
</comment>
<proteinExistence type="predicted"/>
<dbReference type="AlphaFoldDB" id="A0A7X1HZ62"/>
<evidence type="ECO:0000313" key="3">
    <source>
        <dbReference type="EMBL" id="MBC2865879.1"/>
    </source>
</evidence>
<keyword evidence="2" id="KW-0472">Membrane</keyword>
<evidence type="ECO:0000256" key="1">
    <source>
        <dbReference type="SAM" id="MobiDB-lite"/>
    </source>
</evidence>